<feature type="region of interest" description="Disordered" evidence="1">
    <location>
        <begin position="266"/>
        <end position="286"/>
    </location>
</feature>
<proteinExistence type="predicted"/>
<feature type="compositionally biased region" description="Polar residues" evidence="1">
    <location>
        <begin position="89"/>
        <end position="101"/>
    </location>
</feature>
<dbReference type="Proteomes" id="UP000192247">
    <property type="component" value="Unassembled WGS sequence"/>
</dbReference>
<feature type="compositionally biased region" description="Basic and acidic residues" evidence="1">
    <location>
        <begin position="171"/>
        <end position="183"/>
    </location>
</feature>
<feature type="region of interest" description="Disordered" evidence="1">
    <location>
        <begin position="1"/>
        <end position="30"/>
    </location>
</feature>
<reference evidence="2 3" key="1">
    <citation type="journal article" date="2017" name="Gigascience">
        <title>Draft genome of the honey bee ectoparasitic mite, Tropilaelaps mercedesae, is shaped by the parasitic life history.</title>
        <authorList>
            <person name="Dong X."/>
            <person name="Armstrong S.D."/>
            <person name="Xia D."/>
            <person name="Makepeace B.L."/>
            <person name="Darby A.C."/>
            <person name="Kadowaki T."/>
        </authorList>
    </citation>
    <scope>NUCLEOTIDE SEQUENCE [LARGE SCALE GENOMIC DNA]</scope>
    <source>
        <strain evidence="2">Wuxi-XJTLU</strain>
    </source>
</reference>
<organism evidence="2 3">
    <name type="scientific">Tropilaelaps mercedesae</name>
    <dbReference type="NCBI Taxonomy" id="418985"/>
    <lineage>
        <taxon>Eukaryota</taxon>
        <taxon>Metazoa</taxon>
        <taxon>Ecdysozoa</taxon>
        <taxon>Arthropoda</taxon>
        <taxon>Chelicerata</taxon>
        <taxon>Arachnida</taxon>
        <taxon>Acari</taxon>
        <taxon>Parasitiformes</taxon>
        <taxon>Mesostigmata</taxon>
        <taxon>Gamasina</taxon>
        <taxon>Dermanyssoidea</taxon>
        <taxon>Laelapidae</taxon>
        <taxon>Tropilaelaps</taxon>
    </lineage>
</organism>
<protein>
    <submittedName>
        <fullName evidence="2">Uncharacterized protein</fullName>
    </submittedName>
</protein>
<feature type="region of interest" description="Disordered" evidence="1">
    <location>
        <begin position="171"/>
        <end position="250"/>
    </location>
</feature>
<feature type="compositionally biased region" description="Basic residues" evidence="1">
    <location>
        <begin position="196"/>
        <end position="208"/>
    </location>
</feature>
<gene>
    <name evidence="2" type="ORF">BIW11_07897</name>
</gene>
<evidence type="ECO:0000313" key="3">
    <source>
        <dbReference type="Proteomes" id="UP000192247"/>
    </source>
</evidence>
<accession>A0A1V9XRX3</accession>
<dbReference type="EMBL" id="MNPL01005099">
    <property type="protein sequence ID" value="OQR76250.1"/>
    <property type="molecule type" value="Genomic_DNA"/>
</dbReference>
<keyword evidence="3" id="KW-1185">Reference proteome</keyword>
<sequence length="286" mass="31235">MSLNKYLCNPSRAVPPQSGDPIASPGGASPKRHAQIYALHPTVTSNAPVIKEISIPVAKAISSTEIVIELLDFKRYSRPSNPFLPGSNIPKNKNSDNTANVDDNILKSGDSRPQLRAGVAKGSGSVDNRSTLKSEQSGPRVVMKARSIRVRDQALRKGEYNLTVDVLHDSSDADRRAAGRAEKPTTQSREVAESSRKKKGRRKGSRTRATKENSVKKTSSSSDEDSSSSEAPLYLPMASTQDDTFPSTKLDRNRVLQCLNKIFKTLPDTSPKTMTVLPKAPRQRKK</sequence>
<evidence type="ECO:0000256" key="1">
    <source>
        <dbReference type="SAM" id="MobiDB-lite"/>
    </source>
</evidence>
<feature type="region of interest" description="Disordered" evidence="1">
    <location>
        <begin position="81"/>
        <end position="145"/>
    </location>
</feature>
<feature type="compositionally biased region" description="Polar residues" evidence="1">
    <location>
        <begin position="125"/>
        <end position="137"/>
    </location>
</feature>
<evidence type="ECO:0000313" key="2">
    <source>
        <dbReference type="EMBL" id="OQR76250.1"/>
    </source>
</evidence>
<feature type="compositionally biased region" description="Polar residues" evidence="1">
    <location>
        <begin position="238"/>
        <end position="247"/>
    </location>
</feature>
<name>A0A1V9XRX3_9ACAR</name>
<dbReference type="AlphaFoldDB" id="A0A1V9XRX3"/>
<dbReference type="InParanoid" id="A0A1V9XRX3"/>
<comment type="caution">
    <text evidence="2">The sequence shown here is derived from an EMBL/GenBank/DDBJ whole genome shotgun (WGS) entry which is preliminary data.</text>
</comment>